<dbReference type="EMBL" id="JAUDFV010000155">
    <property type="protein sequence ID" value="KAL2715282.1"/>
    <property type="molecule type" value="Genomic_DNA"/>
</dbReference>
<organism evidence="1 2">
    <name type="scientific">Vespula squamosa</name>
    <name type="common">Southern yellow jacket</name>
    <name type="synonym">Wasp</name>
    <dbReference type="NCBI Taxonomy" id="30214"/>
    <lineage>
        <taxon>Eukaryota</taxon>
        <taxon>Metazoa</taxon>
        <taxon>Ecdysozoa</taxon>
        <taxon>Arthropoda</taxon>
        <taxon>Hexapoda</taxon>
        <taxon>Insecta</taxon>
        <taxon>Pterygota</taxon>
        <taxon>Neoptera</taxon>
        <taxon>Endopterygota</taxon>
        <taxon>Hymenoptera</taxon>
        <taxon>Apocrita</taxon>
        <taxon>Aculeata</taxon>
        <taxon>Vespoidea</taxon>
        <taxon>Vespidae</taxon>
        <taxon>Vespinae</taxon>
        <taxon>Vespula</taxon>
    </lineage>
</organism>
<protein>
    <submittedName>
        <fullName evidence="1">Uncharacterized protein</fullName>
    </submittedName>
</protein>
<sequence>MSDITLYLRPLFVTTCKERVPWVLRCALVGIRNTTALVTSKAVKGPTLLSAQKMSGTAFYLRSRFVTTCKECVLFELRCALVGIRSTTALVTSKAVKGPTLLSARASEGIRKNFYLK</sequence>
<accession>A0ABD2A4K0</accession>
<name>A0ABD2A4K0_VESSQ</name>
<comment type="caution">
    <text evidence="1">The sequence shown here is derived from an EMBL/GenBank/DDBJ whole genome shotgun (WGS) entry which is preliminary data.</text>
</comment>
<keyword evidence="2" id="KW-1185">Reference proteome</keyword>
<dbReference type="Proteomes" id="UP001607302">
    <property type="component" value="Unassembled WGS sequence"/>
</dbReference>
<gene>
    <name evidence="1" type="ORF">V1478_014980</name>
</gene>
<evidence type="ECO:0000313" key="2">
    <source>
        <dbReference type="Proteomes" id="UP001607302"/>
    </source>
</evidence>
<evidence type="ECO:0000313" key="1">
    <source>
        <dbReference type="EMBL" id="KAL2715282.1"/>
    </source>
</evidence>
<proteinExistence type="predicted"/>
<dbReference type="AlphaFoldDB" id="A0ABD2A4K0"/>
<reference evidence="1 2" key="1">
    <citation type="journal article" date="2024" name="Ann. Entomol. Soc. Am.">
        <title>Genomic analyses of the southern and eastern yellowjacket wasps (Hymenoptera: Vespidae) reveal evolutionary signatures of social life.</title>
        <authorList>
            <person name="Catto M.A."/>
            <person name="Caine P.B."/>
            <person name="Orr S.E."/>
            <person name="Hunt B.G."/>
            <person name="Goodisman M.A.D."/>
        </authorList>
    </citation>
    <scope>NUCLEOTIDE SEQUENCE [LARGE SCALE GENOMIC DNA]</scope>
    <source>
        <strain evidence="1">233</strain>
        <tissue evidence="1">Head and thorax</tissue>
    </source>
</reference>